<reference evidence="1 2" key="1">
    <citation type="submission" date="2016-11" db="EMBL/GenBank/DDBJ databases">
        <title>Study of marine rhodopsin-containing bacteria.</title>
        <authorList>
            <person name="Yoshizawa S."/>
            <person name="Kumagai Y."/>
            <person name="Kogure K."/>
        </authorList>
    </citation>
    <scope>NUCLEOTIDE SEQUENCE [LARGE SCALE GENOMIC DNA]</scope>
    <source>
        <strain evidence="1 2">SG-29</strain>
    </source>
</reference>
<proteinExistence type="predicted"/>
<gene>
    <name evidence="1" type="ORF">BSZ36_01160</name>
</gene>
<sequence>MRDSGLDVRFGTPEHGWLDVEVSTPDWSVSRSVSDVPCDSLAHLVEALLLLASGGQSVRVEWSLEPAYWHWSFEVEGHEVLVAVSDPSGQSGPARLPLGPTLRVFCRSLLRLRSDPAWSREDASLTWSWPFPSDGLDRLREAVLAT</sequence>
<name>A0A259TVC0_9BACT</name>
<dbReference type="AlphaFoldDB" id="A0A259TVC0"/>
<evidence type="ECO:0000313" key="1">
    <source>
        <dbReference type="EMBL" id="OZC01712.1"/>
    </source>
</evidence>
<dbReference type="Proteomes" id="UP000216446">
    <property type="component" value="Unassembled WGS sequence"/>
</dbReference>
<dbReference type="EMBL" id="MQWB01000001">
    <property type="protein sequence ID" value="OZC01712.1"/>
    <property type="molecule type" value="Genomic_DNA"/>
</dbReference>
<comment type="caution">
    <text evidence="1">The sequence shown here is derived from an EMBL/GenBank/DDBJ whole genome shotgun (WGS) entry which is preliminary data.</text>
</comment>
<dbReference type="InParanoid" id="A0A259TVC0"/>
<keyword evidence="2" id="KW-1185">Reference proteome</keyword>
<organism evidence="1 2">
    <name type="scientific">Rubricoccus marinus</name>
    <dbReference type="NCBI Taxonomy" id="716817"/>
    <lineage>
        <taxon>Bacteria</taxon>
        <taxon>Pseudomonadati</taxon>
        <taxon>Rhodothermota</taxon>
        <taxon>Rhodothermia</taxon>
        <taxon>Rhodothermales</taxon>
        <taxon>Rubricoccaceae</taxon>
        <taxon>Rubricoccus</taxon>
    </lineage>
</organism>
<evidence type="ECO:0000313" key="2">
    <source>
        <dbReference type="Proteomes" id="UP000216446"/>
    </source>
</evidence>
<accession>A0A259TVC0</accession>
<protein>
    <submittedName>
        <fullName evidence="1">Uncharacterized protein</fullName>
    </submittedName>
</protein>